<proteinExistence type="predicted"/>
<organism evidence="1 2">
    <name type="scientific">Citrullus colocynthis</name>
    <name type="common">colocynth</name>
    <dbReference type="NCBI Taxonomy" id="252529"/>
    <lineage>
        <taxon>Eukaryota</taxon>
        <taxon>Viridiplantae</taxon>
        <taxon>Streptophyta</taxon>
        <taxon>Embryophyta</taxon>
        <taxon>Tracheophyta</taxon>
        <taxon>Spermatophyta</taxon>
        <taxon>Magnoliopsida</taxon>
        <taxon>eudicotyledons</taxon>
        <taxon>Gunneridae</taxon>
        <taxon>Pentapetalae</taxon>
        <taxon>rosids</taxon>
        <taxon>fabids</taxon>
        <taxon>Cucurbitales</taxon>
        <taxon>Cucurbitaceae</taxon>
        <taxon>Benincaseae</taxon>
        <taxon>Citrullus</taxon>
    </lineage>
</organism>
<keyword evidence="2" id="KW-1185">Reference proteome</keyword>
<evidence type="ECO:0000313" key="2">
    <source>
        <dbReference type="Proteomes" id="UP001642487"/>
    </source>
</evidence>
<evidence type="ECO:0000313" key="1">
    <source>
        <dbReference type="EMBL" id="CAK9315632.1"/>
    </source>
</evidence>
<reference evidence="1 2" key="1">
    <citation type="submission" date="2024-03" db="EMBL/GenBank/DDBJ databases">
        <authorList>
            <person name="Gkanogiannis A."/>
            <person name="Becerra Lopez-Lavalle L."/>
        </authorList>
    </citation>
    <scope>NUCLEOTIDE SEQUENCE [LARGE SCALE GENOMIC DNA]</scope>
</reference>
<gene>
    <name evidence="1" type="ORF">CITCOLO1_LOCUS7433</name>
</gene>
<sequence length="153" mass="16986">MREDTAELDKTRGFASSLHLFQPFCCRRCSLVAPGPSATAVARRRLRVYFKSVSNVVARCKSPLEAATSRFLPLHRRKLPVCSRDSHLNTVTASARQCHPCEGDRHCPCSVRHGLVGSRSSILVVHAITAHPASCSIWRFATMSLVLSSMPRW</sequence>
<dbReference type="EMBL" id="OZ021736">
    <property type="protein sequence ID" value="CAK9315632.1"/>
    <property type="molecule type" value="Genomic_DNA"/>
</dbReference>
<accession>A0ABP0Y5C1</accession>
<name>A0ABP0Y5C1_9ROSI</name>
<protein>
    <submittedName>
        <fullName evidence="1">Uncharacterized protein</fullName>
    </submittedName>
</protein>
<dbReference type="Proteomes" id="UP001642487">
    <property type="component" value="Chromosome 2"/>
</dbReference>